<dbReference type="HOGENOM" id="CLU_019775_2_1_9"/>
<comment type="caution">
    <text evidence="3">The sequence shown here is derived from an EMBL/GenBank/DDBJ whole genome shotgun (WGS) entry which is preliminary data.</text>
</comment>
<dbReference type="PATRIC" id="fig|1053219.3.peg.1280"/>
<feature type="domain" description="Teneurin-like YD-shell" evidence="2">
    <location>
        <begin position="1"/>
        <end position="66"/>
    </location>
</feature>
<dbReference type="AlphaFoldDB" id="J8FNM2"/>
<dbReference type="PANTHER" id="PTHR32305">
    <property type="match status" value="1"/>
</dbReference>
<dbReference type="Proteomes" id="UP000006997">
    <property type="component" value="Unassembled WGS sequence"/>
</dbReference>
<evidence type="ECO:0000313" key="3">
    <source>
        <dbReference type="EMBL" id="EJR02710.1"/>
    </source>
</evidence>
<dbReference type="InterPro" id="IPR056823">
    <property type="entry name" value="TEN-like_YD-shell"/>
</dbReference>
<dbReference type="InterPro" id="IPR022385">
    <property type="entry name" value="Rhs_assc_core"/>
</dbReference>
<evidence type="ECO:0000259" key="2">
    <source>
        <dbReference type="Pfam" id="PF25023"/>
    </source>
</evidence>
<sequence>MTDQNGEVVATYEYDSWGNVLKSDRKGIAADNPFGYAGYMYDKEIGMYYLIARYYNPEHGVFLSVDPDPGDEDDPDGHAAWLVINAAIGGYSAYQAYKSGKSRKEILLAGAMGFVGGGKGKIAKKAVGFVNDRAVRGYTKQIFEKRRAITPSNINQQKRKFLGNNHVKISAGKWRSADGTRQFRAKKMYMLDIVQRKGKRNDNIRSANIYKRKLTRVY</sequence>
<protein>
    <submittedName>
        <fullName evidence="3">RHS repeat-associated core domain-containing protein</fullName>
    </submittedName>
</protein>
<dbReference type="Gene3D" id="2.180.10.10">
    <property type="entry name" value="RHS repeat-associated core"/>
    <property type="match status" value="1"/>
</dbReference>
<name>J8FNM2_BACCE</name>
<evidence type="ECO:0000256" key="1">
    <source>
        <dbReference type="ARBA" id="ARBA00022737"/>
    </source>
</evidence>
<reference evidence="3 4" key="1">
    <citation type="submission" date="2012-04" db="EMBL/GenBank/DDBJ databases">
        <title>The Genome Sequence of Bacillus cereus MC67.</title>
        <authorList>
            <consortium name="The Broad Institute Genome Sequencing Platform"/>
            <consortium name="The Broad Institute Genome Sequencing Center for Infectious Disease"/>
            <person name="Feldgarden M."/>
            <person name="Van der Auwera G.A."/>
            <person name="Mahillon J."/>
            <person name="Duprez V."/>
            <person name="Timmery S."/>
            <person name="Mattelet C."/>
            <person name="Dierick K."/>
            <person name="Sun M."/>
            <person name="Yu Z."/>
            <person name="Zhu L."/>
            <person name="Hu X."/>
            <person name="Shank E.B."/>
            <person name="Swiecicka I."/>
            <person name="Hansen B.M."/>
            <person name="Andrup L."/>
            <person name="Young S.K."/>
            <person name="Zeng Q."/>
            <person name="Gargeya S."/>
            <person name="Fitzgerald M."/>
            <person name="Haas B."/>
            <person name="Abouelleil A."/>
            <person name="Alvarado L."/>
            <person name="Arachchi H.M."/>
            <person name="Berlin A."/>
            <person name="Chapman S.B."/>
            <person name="Goldberg J."/>
            <person name="Griggs A."/>
            <person name="Gujja S."/>
            <person name="Hansen M."/>
            <person name="Howarth C."/>
            <person name="Imamovic A."/>
            <person name="Larimer J."/>
            <person name="McCowen C."/>
            <person name="Montmayeur A."/>
            <person name="Murphy C."/>
            <person name="Neiman D."/>
            <person name="Pearson M."/>
            <person name="Priest M."/>
            <person name="Roberts A."/>
            <person name="Saif S."/>
            <person name="Shea T."/>
            <person name="Sisk P."/>
            <person name="Sykes S."/>
            <person name="Wortman J."/>
            <person name="Nusbaum C."/>
            <person name="Birren B."/>
        </authorList>
    </citation>
    <scope>NUCLEOTIDE SEQUENCE [LARGE SCALE GENOMIC DNA]</scope>
    <source>
        <strain evidence="3 4">MC67</strain>
    </source>
</reference>
<proteinExistence type="predicted"/>
<keyword evidence="1" id="KW-0677">Repeat</keyword>
<dbReference type="NCBIfam" id="TIGR03696">
    <property type="entry name" value="Rhs_assc_core"/>
    <property type="match status" value="1"/>
</dbReference>
<gene>
    <name evidence="3" type="ORF">II3_01262</name>
</gene>
<accession>J8FNM2</accession>
<organism evidence="3 4">
    <name type="scientific">Bacillus cereus MC67</name>
    <dbReference type="NCBI Taxonomy" id="1053219"/>
    <lineage>
        <taxon>Bacteria</taxon>
        <taxon>Bacillati</taxon>
        <taxon>Bacillota</taxon>
        <taxon>Bacilli</taxon>
        <taxon>Bacillales</taxon>
        <taxon>Bacillaceae</taxon>
        <taxon>Bacillus</taxon>
        <taxon>Bacillus cereus group</taxon>
    </lineage>
</organism>
<dbReference type="EMBL" id="AHEN01000009">
    <property type="protein sequence ID" value="EJR02710.1"/>
    <property type="molecule type" value="Genomic_DNA"/>
</dbReference>
<dbReference type="PANTHER" id="PTHR32305:SF17">
    <property type="entry name" value="TRNA NUCLEASE WAPA"/>
    <property type="match status" value="1"/>
</dbReference>
<dbReference type="Pfam" id="PF25023">
    <property type="entry name" value="TEN_YD-shell"/>
    <property type="match status" value="1"/>
</dbReference>
<evidence type="ECO:0000313" key="4">
    <source>
        <dbReference type="Proteomes" id="UP000006997"/>
    </source>
</evidence>
<dbReference type="InterPro" id="IPR050708">
    <property type="entry name" value="T6SS_VgrG/RHS"/>
</dbReference>